<protein>
    <submittedName>
        <fullName evidence="1">Uncharacterized protein</fullName>
    </submittedName>
</protein>
<accession>X1N671</accession>
<dbReference type="AlphaFoldDB" id="X1N671"/>
<proteinExistence type="predicted"/>
<sequence>MLKDYRVQVNVGETFARGSSPRVAVGRALEQQYANQSRFQGADCKLDYQLKVGETLVIKCTRVK</sequence>
<dbReference type="EMBL" id="BARV01031598">
    <property type="protein sequence ID" value="GAI39482.1"/>
    <property type="molecule type" value="Genomic_DNA"/>
</dbReference>
<name>X1N671_9ZZZZ</name>
<evidence type="ECO:0000313" key="1">
    <source>
        <dbReference type="EMBL" id="GAI39482.1"/>
    </source>
</evidence>
<reference evidence="1" key="1">
    <citation type="journal article" date="2014" name="Front. Microbiol.">
        <title>High frequency of phylogenetically diverse reductive dehalogenase-homologous genes in deep subseafloor sedimentary metagenomes.</title>
        <authorList>
            <person name="Kawai M."/>
            <person name="Futagami T."/>
            <person name="Toyoda A."/>
            <person name="Takaki Y."/>
            <person name="Nishi S."/>
            <person name="Hori S."/>
            <person name="Arai W."/>
            <person name="Tsubouchi T."/>
            <person name="Morono Y."/>
            <person name="Uchiyama I."/>
            <person name="Ito T."/>
            <person name="Fujiyama A."/>
            <person name="Inagaki F."/>
            <person name="Takami H."/>
        </authorList>
    </citation>
    <scope>NUCLEOTIDE SEQUENCE</scope>
    <source>
        <strain evidence="1">Expedition CK06-06</strain>
    </source>
</reference>
<gene>
    <name evidence="1" type="ORF">S06H3_49977</name>
</gene>
<comment type="caution">
    <text evidence="1">The sequence shown here is derived from an EMBL/GenBank/DDBJ whole genome shotgun (WGS) entry which is preliminary data.</text>
</comment>
<organism evidence="1">
    <name type="scientific">marine sediment metagenome</name>
    <dbReference type="NCBI Taxonomy" id="412755"/>
    <lineage>
        <taxon>unclassified sequences</taxon>
        <taxon>metagenomes</taxon>
        <taxon>ecological metagenomes</taxon>
    </lineage>
</organism>